<dbReference type="InterPro" id="IPR046776">
    <property type="entry name" value="Pectate_lyase_5"/>
</dbReference>
<evidence type="ECO:0000313" key="2">
    <source>
        <dbReference type="EMBL" id="MBP1044798.1"/>
    </source>
</evidence>
<organism evidence="2 3">
    <name type="scientific">Enterococcus larvae</name>
    <dbReference type="NCBI Taxonomy" id="2794352"/>
    <lineage>
        <taxon>Bacteria</taxon>
        <taxon>Bacillati</taxon>
        <taxon>Bacillota</taxon>
        <taxon>Bacilli</taxon>
        <taxon>Lactobacillales</taxon>
        <taxon>Enterococcaceae</taxon>
        <taxon>Enterococcus</taxon>
    </lineage>
</organism>
<dbReference type="RefSeq" id="WP_209555598.1">
    <property type="nucleotide sequence ID" value="NZ_JAEDXU010000001.1"/>
</dbReference>
<dbReference type="Pfam" id="PF20585">
    <property type="entry name" value="Pectate_lyase_5"/>
    <property type="match status" value="1"/>
</dbReference>
<feature type="transmembrane region" description="Helical" evidence="1">
    <location>
        <begin position="12"/>
        <end position="36"/>
    </location>
</feature>
<accession>A0ABS4CF11</accession>
<keyword evidence="1" id="KW-1133">Transmembrane helix</keyword>
<comment type="caution">
    <text evidence="2">The sequence shown here is derived from an EMBL/GenBank/DDBJ whole genome shotgun (WGS) entry which is preliminary data.</text>
</comment>
<gene>
    <name evidence="2" type="ORF">I6N96_00795</name>
</gene>
<evidence type="ECO:0000313" key="3">
    <source>
        <dbReference type="Proteomes" id="UP000673375"/>
    </source>
</evidence>
<dbReference type="Proteomes" id="UP000673375">
    <property type="component" value="Unassembled WGS sequence"/>
</dbReference>
<dbReference type="EMBL" id="JAEDXU010000001">
    <property type="protein sequence ID" value="MBP1044798.1"/>
    <property type="molecule type" value="Genomic_DNA"/>
</dbReference>
<reference evidence="2 3" key="1">
    <citation type="submission" date="2020-12" db="EMBL/GenBank/DDBJ databases">
        <title>Vagococcus allomyrinae sp. nov. and Enterococcus lavae sp. nov., isolated from the larvae of Allomyrina dichotoma.</title>
        <authorList>
            <person name="Lee S.D."/>
        </authorList>
    </citation>
    <scope>NUCLEOTIDE SEQUENCE [LARGE SCALE GENOMIC DNA]</scope>
    <source>
        <strain evidence="2 3">BWM-S5</strain>
    </source>
</reference>
<sequence>MKKFHRRSIQPKFFVMLGSLLLTLSLLIFLIITFLGNLGKNTYALSSEYDDKVNHYYVNIDIDQPKEETIIFRSTEAMSVSMETLEDFQSDEVEFAEAPDDEDGVQLKIKETNKKVRLSIPIPILETGEQTFQVVRNGKVVQKYKVDISLDSKNESELEEQATESGQEKYSSLTNSQVKMVDLTMNSGREQFQLLDDGQTGTAIVGNYTELIAAVNNSGISRIEFSANIVATSTSLSNITRDLTIDGKGFALTTTASVAFKLGDTKKVDATFELLNLSVNYTAKKDGFISASSAAVSLYWTIKLQNIEGSYEQIGTAGSYFLDASRANVEIQGFFWWYSDKTVPSLSSSKGVICAANVHITNEANVVITAAHAIIRLRPGTASVETSLTIDQGSKVRLASELRQAVWANTEGDNNVIVFSVVDEGTELIATSKGTFYGSDGGVITLQGSAKDSRESKTEVLGGAVVSVHAQASSSEAGKANPKTTSAFVNQVKDGVFNLDGEGSALNLEADGEAHNYCATLRFRLVGAQTFSVTNKAEMNVIKHSGSAAAIRLYGKNNSFIAKSGGKVNIKKEGTNRAQNGGDTGGQQAIQFTVDSGGVSYFEVEDSGSSIYAKSDDGPAIEALSGNFQFTIGKESTFRMEGTTYAENRGIVHAGASRIDIQVDEPIFYDFRNNRVNGGQVFSTGSSGTNQIFSSKNVSLSVWKKKTNVDLDANPDVFWSKIGYELTGRNFGTIAYSEFPNQFNSTNYEGADKYTRMTGNNYRAVVDELRVPTNADKHIYGHVTVPYSDDSSETRDAWEEEVWVTIQILAADGTEKKKAIIPTKGKNDTLQGVSIYGEEARGGIFDWELDDFLSAGDQVKVLAAYRGGSADANSSQNIHSEDEDILVETVQVQDVTPPLSLQTDMNKVSDTTKQLTGTVDLWDERDQRQVDRLFIFAKKDNAFLTDSLGQVLYKEITADSEAVSGASSKKKWVFDLSEYLLVGETIEIFAKDTADINGVLGTLPETYIEAPNAVLGNINPSVLSYDSYAGYHDAVGDERFTPSLYFDVVAAAPSTPEIMIEVPEVFDRNEEGTPILTEGNQLLYEVSVKSGDSRDSGRDPAKNLKVTVTLSDQLQYESFDKLLNNAAVASYEYKAAEKVIDVYLKSELKPGNIASFSLSSIVKDDSQPITTTATVIGDSTLEEPFIVGPPNDNHNHKKLSASDDVLVVPGVKKEGGEAVYLSVVNQRVKVFYSNITEFTVYMDGKKYKSYTVPLKKTTDSKQLDIPIDDIRNKISVKYNDGTGDKWVYWNNDWNFVTDQE</sequence>
<evidence type="ECO:0000256" key="1">
    <source>
        <dbReference type="SAM" id="Phobius"/>
    </source>
</evidence>
<name>A0ABS4CF11_9ENTE</name>
<proteinExistence type="predicted"/>
<protein>
    <submittedName>
        <fullName evidence="2">Uncharacterized protein</fullName>
    </submittedName>
</protein>
<keyword evidence="3" id="KW-1185">Reference proteome</keyword>
<keyword evidence="1" id="KW-0812">Transmembrane</keyword>
<keyword evidence="1" id="KW-0472">Membrane</keyword>